<evidence type="ECO:0000256" key="1">
    <source>
        <dbReference type="ARBA" id="ARBA00004141"/>
    </source>
</evidence>
<proteinExistence type="predicted"/>
<dbReference type="Pfam" id="PF03151">
    <property type="entry name" value="TPT"/>
    <property type="match status" value="1"/>
</dbReference>
<dbReference type="OrthoDB" id="6418713at2759"/>
<dbReference type="InterPro" id="IPR050186">
    <property type="entry name" value="TPT_transporter"/>
</dbReference>
<evidence type="ECO:0000259" key="6">
    <source>
        <dbReference type="Pfam" id="PF03151"/>
    </source>
</evidence>
<dbReference type="Proteomes" id="UP000247498">
    <property type="component" value="Unassembled WGS sequence"/>
</dbReference>
<name>A0A2V0PJ52_9CHLO</name>
<feature type="transmembrane region" description="Helical" evidence="5">
    <location>
        <begin position="203"/>
        <end position="222"/>
    </location>
</feature>
<feature type="transmembrane region" description="Helical" evidence="5">
    <location>
        <begin position="143"/>
        <end position="160"/>
    </location>
</feature>
<dbReference type="InterPro" id="IPR004853">
    <property type="entry name" value="Sugar_P_trans_dom"/>
</dbReference>
<evidence type="ECO:0000256" key="3">
    <source>
        <dbReference type="ARBA" id="ARBA00022989"/>
    </source>
</evidence>
<gene>
    <name evidence="7" type="ORF">Rsub_12936</name>
</gene>
<feature type="transmembrane region" description="Helical" evidence="5">
    <location>
        <begin position="298"/>
        <end position="317"/>
    </location>
</feature>
<sequence length="325" mass="33973">MSVAGKPVHGRNGASRVALAAAVSIAWMVCSSALILVNKHILVGLKFPFPMTVSALGMAASSICSYLACRVLRIVEANASVSPGFWVKHMLPIGFMMAMTLWTGNLVYLYLSVSFIQMLKAFTPVITMLALFMVGLEKPNSPMIFSVLIIAAGTAASAYGEATLNAAGIFFMFASEITEAARLVATQYLLVGAGGLQLSPIEGVMYLSPACVFWLGLGAMFLEFPSIRAAGVAGVPAANGRLFFVAAMLGFCINMLAYMTIQLASSLTLKGGGGVLATVKNALIIVAAMAIWGEVVTGLQAVGYLASAAAFVLYTVLKMRQVAAG</sequence>
<feature type="transmembrane region" description="Helical" evidence="5">
    <location>
        <begin position="17"/>
        <end position="37"/>
    </location>
</feature>
<accession>A0A2V0PJ52</accession>
<feature type="domain" description="Sugar phosphate transporter" evidence="6">
    <location>
        <begin position="22"/>
        <end position="314"/>
    </location>
</feature>
<dbReference type="EMBL" id="BDRX01000175">
    <property type="protein sequence ID" value="GBF99821.1"/>
    <property type="molecule type" value="Genomic_DNA"/>
</dbReference>
<feature type="transmembrane region" description="Helical" evidence="5">
    <location>
        <begin position="117"/>
        <end position="136"/>
    </location>
</feature>
<feature type="transmembrane region" description="Helical" evidence="5">
    <location>
        <begin position="49"/>
        <end position="69"/>
    </location>
</feature>
<evidence type="ECO:0000256" key="2">
    <source>
        <dbReference type="ARBA" id="ARBA00022692"/>
    </source>
</evidence>
<dbReference type="GO" id="GO:0016020">
    <property type="term" value="C:membrane"/>
    <property type="evidence" value="ECO:0007669"/>
    <property type="project" value="UniProtKB-SubCell"/>
</dbReference>
<dbReference type="InParanoid" id="A0A2V0PJ52"/>
<dbReference type="AlphaFoldDB" id="A0A2V0PJ52"/>
<reference evidence="7 8" key="1">
    <citation type="journal article" date="2018" name="Sci. Rep.">
        <title>Raphidocelis subcapitata (=Pseudokirchneriella subcapitata) provides an insight into genome evolution and environmental adaptations in the Sphaeropleales.</title>
        <authorList>
            <person name="Suzuki S."/>
            <person name="Yamaguchi H."/>
            <person name="Nakajima N."/>
            <person name="Kawachi M."/>
        </authorList>
    </citation>
    <scope>NUCLEOTIDE SEQUENCE [LARGE SCALE GENOMIC DNA]</scope>
    <source>
        <strain evidence="7 8">NIES-35</strain>
    </source>
</reference>
<keyword evidence="3 5" id="KW-1133">Transmembrane helix</keyword>
<evidence type="ECO:0000256" key="5">
    <source>
        <dbReference type="SAM" id="Phobius"/>
    </source>
</evidence>
<comment type="subcellular location">
    <subcellularLocation>
        <location evidence="1">Membrane</location>
        <topology evidence="1">Multi-pass membrane protein</topology>
    </subcellularLocation>
</comment>
<evidence type="ECO:0000313" key="8">
    <source>
        <dbReference type="Proteomes" id="UP000247498"/>
    </source>
</evidence>
<dbReference type="PANTHER" id="PTHR11132">
    <property type="entry name" value="SOLUTE CARRIER FAMILY 35"/>
    <property type="match status" value="1"/>
</dbReference>
<feature type="transmembrane region" description="Helical" evidence="5">
    <location>
        <begin position="242"/>
        <end position="261"/>
    </location>
</feature>
<keyword evidence="8" id="KW-1185">Reference proteome</keyword>
<evidence type="ECO:0000313" key="7">
    <source>
        <dbReference type="EMBL" id="GBF99821.1"/>
    </source>
</evidence>
<organism evidence="7 8">
    <name type="scientific">Raphidocelis subcapitata</name>
    <dbReference type="NCBI Taxonomy" id="307507"/>
    <lineage>
        <taxon>Eukaryota</taxon>
        <taxon>Viridiplantae</taxon>
        <taxon>Chlorophyta</taxon>
        <taxon>core chlorophytes</taxon>
        <taxon>Chlorophyceae</taxon>
        <taxon>CS clade</taxon>
        <taxon>Sphaeropleales</taxon>
        <taxon>Selenastraceae</taxon>
        <taxon>Raphidocelis</taxon>
    </lineage>
</organism>
<evidence type="ECO:0000256" key="4">
    <source>
        <dbReference type="ARBA" id="ARBA00023136"/>
    </source>
</evidence>
<feature type="transmembrane region" description="Helical" evidence="5">
    <location>
        <begin position="90"/>
        <end position="111"/>
    </location>
</feature>
<protein>
    <recommendedName>
        <fullName evidence="6">Sugar phosphate transporter domain-containing protein</fullName>
    </recommendedName>
</protein>
<keyword evidence="2 5" id="KW-0812">Transmembrane</keyword>
<comment type="caution">
    <text evidence="7">The sequence shown here is derived from an EMBL/GenBank/DDBJ whole genome shotgun (WGS) entry which is preliminary data.</text>
</comment>
<keyword evidence="4 5" id="KW-0472">Membrane</keyword>